<dbReference type="KEGG" id="ffu:CLAFUR5_01504"/>
<dbReference type="OrthoDB" id="3918601at2759"/>
<feature type="transmembrane region" description="Helical" evidence="2">
    <location>
        <begin position="107"/>
        <end position="131"/>
    </location>
</feature>
<dbReference type="Pfam" id="PF20684">
    <property type="entry name" value="Fung_rhodopsin"/>
    <property type="match status" value="1"/>
</dbReference>
<feature type="compositionally biased region" description="Polar residues" evidence="1">
    <location>
        <begin position="293"/>
        <end position="316"/>
    </location>
</feature>
<evidence type="ECO:0000313" key="5">
    <source>
        <dbReference type="Proteomes" id="UP000756132"/>
    </source>
</evidence>
<dbReference type="PANTHER" id="PTHR39614:SF2">
    <property type="entry name" value="INTEGRAL MEMBRANE PROTEIN"/>
    <property type="match status" value="1"/>
</dbReference>
<feature type="domain" description="Rhodopsin" evidence="3">
    <location>
        <begin position="46"/>
        <end position="279"/>
    </location>
</feature>
<dbReference type="PANTHER" id="PTHR39614">
    <property type="entry name" value="INTEGRAL MEMBRANE PROTEIN"/>
    <property type="match status" value="1"/>
</dbReference>
<keyword evidence="2" id="KW-1133">Transmembrane helix</keyword>
<dbReference type="AlphaFoldDB" id="A0A9Q8P2V2"/>
<dbReference type="GeneID" id="71981382"/>
<dbReference type="EMBL" id="CP090163">
    <property type="protein sequence ID" value="UJO11144.1"/>
    <property type="molecule type" value="Genomic_DNA"/>
</dbReference>
<sequence length="398" mass="43527">MSDTAPFTVPDGYYPPFAIISDSDHGGWIIIATSLGLAMALLSTIIRIYVKSILRQQLSLDDILLAGATLFAWLTETIILQACARGLGRQVNLLSPASLRHVEKSFYSSQLLTIVALGFCKCSVACFIIRLTPKTSMKRIMQGILVCSVAWTVASIFALALQCDLASPWSYASGSCNGVWQRVLSIGIVDIILELALFIAAILLVSSLHTALHKKAIVVLAFGMRLPIVGFIAARLATFDRTDLTNFALSESLYIVWTVTQINYSLVSTTLPILRPFIKDLATFYGAMRPSEYSGNTRSRSYPLSSLKSKHSNPPNGSAGAPRQQSIAKDRLDTFDFAVSRYPAVATSTHCEAEVQGRPSRPSEEPEMSTHSLGSDDSQRMIIQVQNQVTVESRDVRL</sequence>
<dbReference type="Proteomes" id="UP000756132">
    <property type="component" value="Chromosome 1"/>
</dbReference>
<organism evidence="4 5">
    <name type="scientific">Passalora fulva</name>
    <name type="common">Tomato leaf mold</name>
    <name type="synonym">Cladosporium fulvum</name>
    <dbReference type="NCBI Taxonomy" id="5499"/>
    <lineage>
        <taxon>Eukaryota</taxon>
        <taxon>Fungi</taxon>
        <taxon>Dikarya</taxon>
        <taxon>Ascomycota</taxon>
        <taxon>Pezizomycotina</taxon>
        <taxon>Dothideomycetes</taxon>
        <taxon>Dothideomycetidae</taxon>
        <taxon>Mycosphaerellales</taxon>
        <taxon>Mycosphaerellaceae</taxon>
        <taxon>Fulvia</taxon>
    </lineage>
</organism>
<feature type="transmembrane region" description="Helical" evidence="2">
    <location>
        <begin position="143"/>
        <end position="162"/>
    </location>
</feature>
<proteinExistence type="predicted"/>
<feature type="transmembrane region" description="Helical" evidence="2">
    <location>
        <begin position="182"/>
        <end position="204"/>
    </location>
</feature>
<evidence type="ECO:0000313" key="4">
    <source>
        <dbReference type="EMBL" id="UJO11144.1"/>
    </source>
</evidence>
<keyword evidence="2" id="KW-0472">Membrane</keyword>
<dbReference type="RefSeq" id="XP_047755510.1">
    <property type="nucleotide sequence ID" value="XM_047900652.1"/>
</dbReference>
<name>A0A9Q8P2V2_PASFU</name>
<feature type="region of interest" description="Disordered" evidence="1">
    <location>
        <begin position="348"/>
        <end position="381"/>
    </location>
</feature>
<accession>A0A9Q8P2V2</accession>
<reference evidence="4" key="1">
    <citation type="submission" date="2021-12" db="EMBL/GenBank/DDBJ databases">
        <authorList>
            <person name="Zaccaron A."/>
            <person name="Stergiopoulos I."/>
        </authorList>
    </citation>
    <scope>NUCLEOTIDE SEQUENCE</scope>
    <source>
        <strain evidence="4">Race5_Kim</strain>
    </source>
</reference>
<protein>
    <recommendedName>
        <fullName evidence="3">Rhodopsin domain-containing protein</fullName>
    </recommendedName>
</protein>
<dbReference type="OMA" id="DDKHHAG"/>
<feature type="region of interest" description="Disordered" evidence="1">
    <location>
        <begin position="292"/>
        <end position="325"/>
    </location>
</feature>
<keyword evidence="5" id="KW-1185">Reference proteome</keyword>
<gene>
    <name evidence="4" type="ORF">CLAFUR5_01504</name>
</gene>
<keyword evidence="2" id="KW-0812">Transmembrane</keyword>
<feature type="transmembrane region" description="Helical" evidence="2">
    <location>
        <begin position="216"/>
        <end position="234"/>
    </location>
</feature>
<dbReference type="InterPro" id="IPR049326">
    <property type="entry name" value="Rhodopsin_dom_fungi"/>
</dbReference>
<evidence type="ECO:0000256" key="2">
    <source>
        <dbReference type="SAM" id="Phobius"/>
    </source>
</evidence>
<feature type="transmembrane region" description="Helical" evidence="2">
    <location>
        <begin position="62"/>
        <end position="87"/>
    </location>
</feature>
<evidence type="ECO:0000259" key="3">
    <source>
        <dbReference type="Pfam" id="PF20684"/>
    </source>
</evidence>
<evidence type="ECO:0000256" key="1">
    <source>
        <dbReference type="SAM" id="MobiDB-lite"/>
    </source>
</evidence>
<feature type="transmembrane region" description="Helical" evidence="2">
    <location>
        <begin position="28"/>
        <end position="50"/>
    </location>
</feature>
<reference evidence="4" key="2">
    <citation type="journal article" date="2022" name="Microb. Genom.">
        <title>A chromosome-scale genome assembly of the tomato pathogen Cladosporium fulvum reveals a compartmentalized genome architecture and the presence of a dispensable chromosome.</title>
        <authorList>
            <person name="Zaccaron A.Z."/>
            <person name="Chen L.H."/>
            <person name="Samaras A."/>
            <person name="Stergiopoulos I."/>
        </authorList>
    </citation>
    <scope>NUCLEOTIDE SEQUENCE</scope>
    <source>
        <strain evidence="4">Race5_Kim</strain>
    </source>
</reference>